<protein>
    <submittedName>
        <fullName evidence="2">Uncharacterized protein</fullName>
    </submittedName>
</protein>
<feature type="compositionally biased region" description="Pro residues" evidence="1">
    <location>
        <begin position="284"/>
        <end position="293"/>
    </location>
</feature>
<name>A0A4S8MBR7_DENBC</name>
<evidence type="ECO:0000313" key="2">
    <source>
        <dbReference type="EMBL" id="THU99403.1"/>
    </source>
</evidence>
<evidence type="ECO:0000313" key="3">
    <source>
        <dbReference type="Proteomes" id="UP000297245"/>
    </source>
</evidence>
<sequence length="293" mass="32560">MTCLHTCASLRHCTFFELSSLDLEMQPSTTSPYVVVYFRQNPALFGKVRVLGYPRTLLRSFDFSLSPGKEATLYQPARSKSLSPTPTTTYTLNAYLAVLGKKSVFEMAHYKSTAQNPFGGLQAFLNDHRVLFSPSTLRTYFNRDLISLATRGLVDAWTANDSNTLPLVVDWARLTIFCNLRDTYKPSIFEEDAELRSWVQEEEGQALNQGLAQPVNLAKCKFGRPKTPFLTTTTNEDGAEESIEPDHSAINFGPPKQGDKFYLLPPIASSCRNPFTGGDGPSTSNPPPNPMNL</sequence>
<dbReference type="AlphaFoldDB" id="A0A4S8MBR7"/>
<dbReference type="Proteomes" id="UP000297245">
    <property type="component" value="Unassembled WGS sequence"/>
</dbReference>
<feature type="region of interest" description="Disordered" evidence="1">
    <location>
        <begin position="272"/>
        <end position="293"/>
    </location>
</feature>
<accession>A0A4S8MBR7</accession>
<gene>
    <name evidence="2" type="ORF">K435DRAFT_794928</name>
</gene>
<keyword evidence="3" id="KW-1185">Reference proteome</keyword>
<proteinExistence type="predicted"/>
<organism evidence="2 3">
    <name type="scientific">Dendrothele bispora (strain CBS 962.96)</name>
    <dbReference type="NCBI Taxonomy" id="1314807"/>
    <lineage>
        <taxon>Eukaryota</taxon>
        <taxon>Fungi</taxon>
        <taxon>Dikarya</taxon>
        <taxon>Basidiomycota</taxon>
        <taxon>Agaricomycotina</taxon>
        <taxon>Agaricomycetes</taxon>
        <taxon>Agaricomycetidae</taxon>
        <taxon>Agaricales</taxon>
        <taxon>Agaricales incertae sedis</taxon>
        <taxon>Dendrothele</taxon>
    </lineage>
</organism>
<reference evidence="2 3" key="1">
    <citation type="journal article" date="2019" name="Nat. Ecol. Evol.">
        <title>Megaphylogeny resolves global patterns of mushroom evolution.</title>
        <authorList>
            <person name="Varga T."/>
            <person name="Krizsan K."/>
            <person name="Foldi C."/>
            <person name="Dima B."/>
            <person name="Sanchez-Garcia M."/>
            <person name="Sanchez-Ramirez S."/>
            <person name="Szollosi G.J."/>
            <person name="Szarkandi J.G."/>
            <person name="Papp V."/>
            <person name="Albert L."/>
            <person name="Andreopoulos W."/>
            <person name="Angelini C."/>
            <person name="Antonin V."/>
            <person name="Barry K.W."/>
            <person name="Bougher N.L."/>
            <person name="Buchanan P."/>
            <person name="Buyck B."/>
            <person name="Bense V."/>
            <person name="Catcheside P."/>
            <person name="Chovatia M."/>
            <person name="Cooper J."/>
            <person name="Damon W."/>
            <person name="Desjardin D."/>
            <person name="Finy P."/>
            <person name="Geml J."/>
            <person name="Haridas S."/>
            <person name="Hughes K."/>
            <person name="Justo A."/>
            <person name="Karasinski D."/>
            <person name="Kautmanova I."/>
            <person name="Kiss B."/>
            <person name="Kocsube S."/>
            <person name="Kotiranta H."/>
            <person name="LaButti K.M."/>
            <person name="Lechner B.E."/>
            <person name="Liimatainen K."/>
            <person name="Lipzen A."/>
            <person name="Lukacs Z."/>
            <person name="Mihaltcheva S."/>
            <person name="Morgado L.N."/>
            <person name="Niskanen T."/>
            <person name="Noordeloos M.E."/>
            <person name="Ohm R.A."/>
            <person name="Ortiz-Santana B."/>
            <person name="Ovrebo C."/>
            <person name="Racz N."/>
            <person name="Riley R."/>
            <person name="Savchenko A."/>
            <person name="Shiryaev A."/>
            <person name="Soop K."/>
            <person name="Spirin V."/>
            <person name="Szebenyi C."/>
            <person name="Tomsovsky M."/>
            <person name="Tulloss R.E."/>
            <person name="Uehling J."/>
            <person name="Grigoriev I.V."/>
            <person name="Vagvolgyi C."/>
            <person name="Papp T."/>
            <person name="Martin F.M."/>
            <person name="Miettinen O."/>
            <person name="Hibbett D.S."/>
            <person name="Nagy L.G."/>
        </authorList>
    </citation>
    <scope>NUCLEOTIDE SEQUENCE [LARGE SCALE GENOMIC DNA]</scope>
    <source>
        <strain evidence="2 3">CBS 962.96</strain>
    </source>
</reference>
<evidence type="ECO:0000256" key="1">
    <source>
        <dbReference type="SAM" id="MobiDB-lite"/>
    </source>
</evidence>
<dbReference type="EMBL" id="ML179120">
    <property type="protein sequence ID" value="THU99403.1"/>
    <property type="molecule type" value="Genomic_DNA"/>
</dbReference>